<dbReference type="SUPFAM" id="SSF56281">
    <property type="entry name" value="Metallo-hydrolase/oxidoreductase"/>
    <property type="match status" value="1"/>
</dbReference>
<sequence>MSPRRRIAAAPVLVGLAATGAALAAAASVLRAARGVPSAIGASARARAAAARSSGVADDPGRYHDRTFRNRLPTTTLLPGSTGALLAAAAHRGSSGHPAGDVPLVRPSFPAAADLAVTWFGHASVLVEVDGVRILADPVWGERVSPSATVGPRRLHPVPLPLADLPAVDAVVVSHDHYDHLDAPTVRELVRTQTAPFLVPLGVGAHLRRWGVPDDRIVELDWDGSTAVGPVTVTCTEARHFSGRGLRRNGTLWSSWAFAGPRHRVYFGGDTGYTPAFAEIGARLGPFDLTLLPIGAYGDHWPDIHVDPEQAWRMHGDLGGRVLVPIHWATFDLAFHGWAEPVIRLLAAAHGRNGTDSRIVVPRPGARLDLSGRPVDRPAAADAWWLPLAVGGAAVAAPAAPQSPGGSPSRPAGAGPRPVGPDGRD</sequence>
<evidence type="ECO:0000256" key="1">
    <source>
        <dbReference type="SAM" id="MobiDB-lite"/>
    </source>
</evidence>
<gene>
    <name evidence="4" type="ORF">GCM10011594_20730</name>
</gene>
<feature type="region of interest" description="Disordered" evidence="1">
    <location>
        <begin position="396"/>
        <end position="425"/>
    </location>
</feature>
<feature type="signal peptide" evidence="2">
    <location>
        <begin position="1"/>
        <end position="24"/>
    </location>
</feature>
<dbReference type="Gene3D" id="3.60.15.10">
    <property type="entry name" value="Ribonuclease Z/Hydroxyacylglutathione hydrolase-like"/>
    <property type="match status" value="1"/>
</dbReference>
<evidence type="ECO:0000259" key="3">
    <source>
        <dbReference type="Pfam" id="PF12706"/>
    </source>
</evidence>
<dbReference type="GO" id="GO:0005737">
    <property type="term" value="C:cytoplasm"/>
    <property type="evidence" value="ECO:0007669"/>
    <property type="project" value="TreeGrafter"/>
</dbReference>
<dbReference type="EMBL" id="BMNA01000003">
    <property type="protein sequence ID" value="GGM00489.1"/>
    <property type="molecule type" value="Genomic_DNA"/>
</dbReference>
<reference evidence="4" key="1">
    <citation type="journal article" date="2014" name="Int. J. Syst. Evol. Microbiol.">
        <title>Complete genome sequence of Corynebacterium casei LMG S-19264T (=DSM 44701T), isolated from a smear-ripened cheese.</title>
        <authorList>
            <consortium name="US DOE Joint Genome Institute (JGI-PGF)"/>
            <person name="Walter F."/>
            <person name="Albersmeier A."/>
            <person name="Kalinowski J."/>
            <person name="Ruckert C."/>
        </authorList>
    </citation>
    <scope>NUCLEOTIDE SEQUENCE</scope>
    <source>
        <strain evidence="4">CGMCC 4.7308</strain>
    </source>
</reference>
<dbReference type="InterPro" id="IPR036866">
    <property type="entry name" value="RibonucZ/Hydroxyglut_hydro"/>
</dbReference>
<organism evidence="4 5">
    <name type="scientific">Nakamurella endophytica</name>
    <dbReference type="NCBI Taxonomy" id="1748367"/>
    <lineage>
        <taxon>Bacteria</taxon>
        <taxon>Bacillati</taxon>
        <taxon>Actinomycetota</taxon>
        <taxon>Actinomycetes</taxon>
        <taxon>Nakamurellales</taxon>
        <taxon>Nakamurellaceae</taxon>
        <taxon>Nakamurella</taxon>
    </lineage>
</organism>
<dbReference type="Pfam" id="PF12706">
    <property type="entry name" value="Lactamase_B_2"/>
    <property type="match status" value="1"/>
</dbReference>
<evidence type="ECO:0000313" key="4">
    <source>
        <dbReference type="EMBL" id="GGM00489.1"/>
    </source>
</evidence>
<keyword evidence="2" id="KW-0732">Signal</keyword>
<dbReference type="PANTHER" id="PTHR15032:SF4">
    <property type="entry name" value="N-ACYL-PHOSPHATIDYLETHANOLAMINE-HYDROLYZING PHOSPHOLIPASE D"/>
    <property type="match status" value="1"/>
</dbReference>
<dbReference type="Proteomes" id="UP000655208">
    <property type="component" value="Unassembled WGS sequence"/>
</dbReference>
<dbReference type="RefSeq" id="WP_229674255.1">
    <property type="nucleotide sequence ID" value="NZ_BMNA01000003.1"/>
</dbReference>
<evidence type="ECO:0000256" key="2">
    <source>
        <dbReference type="SAM" id="SignalP"/>
    </source>
</evidence>
<accession>A0A917SV84</accession>
<name>A0A917SV84_9ACTN</name>
<feature type="chain" id="PRO_5039642992" description="Metallo-beta-lactamase domain-containing protein" evidence="2">
    <location>
        <begin position="25"/>
        <end position="425"/>
    </location>
</feature>
<protein>
    <recommendedName>
        <fullName evidence="3">Metallo-beta-lactamase domain-containing protein</fullName>
    </recommendedName>
</protein>
<feature type="domain" description="Metallo-beta-lactamase" evidence="3">
    <location>
        <begin position="133"/>
        <end position="328"/>
    </location>
</feature>
<dbReference type="AlphaFoldDB" id="A0A917SV84"/>
<keyword evidence="5" id="KW-1185">Reference proteome</keyword>
<proteinExistence type="predicted"/>
<reference evidence="4" key="2">
    <citation type="submission" date="2020-09" db="EMBL/GenBank/DDBJ databases">
        <authorList>
            <person name="Sun Q."/>
            <person name="Zhou Y."/>
        </authorList>
    </citation>
    <scope>NUCLEOTIDE SEQUENCE</scope>
    <source>
        <strain evidence="4">CGMCC 4.7308</strain>
    </source>
</reference>
<dbReference type="PANTHER" id="PTHR15032">
    <property type="entry name" value="N-ACYL-PHOSPHATIDYLETHANOLAMINE-HYDROLYZING PHOSPHOLIPASE D"/>
    <property type="match status" value="1"/>
</dbReference>
<evidence type="ECO:0000313" key="5">
    <source>
        <dbReference type="Proteomes" id="UP000655208"/>
    </source>
</evidence>
<dbReference type="InterPro" id="IPR001279">
    <property type="entry name" value="Metallo-B-lactamas"/>
</dbReference>
<comment type="caution">
    <text evidence="4">The sequence shown here is derived from an EMBL/GenBank/DDBJ whole genome shotgun (WGS) entry which is preliminary data.</text>
</comment>